<comment type="caution">
    <text evidence="3">The sequence shown here is derived from an EMBL/GenBank/DDBJ whole genome shotgun (WGS) entry which is preliminary data.</text>
</comment>
<dbReference type="PANTHER" id="PTHR43022:SF1">
    <property type="entry name" value="PROTEIN SMF"/>
    <property type="match status" value="1"/>
</dbReference>
<keyword evidence="4" id="KW-1185">Reference proteome</keyword>
<dbReference type="Proteomes" id="UP000306477">
    <property type="component" value="Unassembled WGS sequence"/>
</dbReference>
<dbReference type="GO" id="GO:0009294">
    <property type="term" value="P:DNA-mediated transformation"/>
    <property type="evidence" value="ECO:0007669"/>
    <property type="project" value="InterPro"/>
</dbReference>
<organism evidence="3 4">
    <name type="scientific">Bacillus timonensis</name>
    <dbReference type="NCBI Taxonomy" id="1033734"/>
    <lineage>
        <taxon>Bacteria</taxon>
        <taxon>Bacillati</taxon>
        <taxon>Bacillota</taxon>
        <taxon>Bacilli</taxon>
        <taxon>Bacillales</taxon>
        <taxon>Bacillaceae</taxon>
        <taxon>Bacillus</taxon>
    </lineage>
</organism>
<dbReference type="Gene3D" id="3.40.50.450">
    <property type="match status" value="1"/>
</dbReference>
<dbReference type="SUPFAM" id="SSF102405">
    <property type="entry name" value="MCP/YpsA-like"/>
    <property type="match status" value="1"/>
</dbReference>
<sequence>MTTALWIALSNIEGMGVKTLKRLYTYFPNLTQTDLYTNIEDIRDTVKNSKLLQKITDDVYLSRKIEDAERQIKLHKSKGIQVIDIASEYYPKLLRFIEDPPVVLYCKGNIELLKDNKKIAIVGTRNPTEMGYKVAMKVSAQFCKREFVIVSGLAIGIDTAGHRGALNINGKTIAVLAGSLDKIYPKENTELANEIINRNGLLISETPLGGRTFRNSFVLRDRIQSGLSLGVCPVQTPLKGGTQHTIKFAQNQERLLFCPEPLESREIEATQGIYYLLDNKLACKIENESDYNKIINNLANKLESLINKNITRNKVTQRSNMTKNVRQNEEVEQLSFFDYNSKLADSRNQQSELDEYILKVINLGKQLDMDSEMILDRFRTLLRNR</sequence>
<dbReference type="Pfam" id="PF02481">
    <property type="entry name" value="DNA_processg_A"/>
    <property type="match status" value="1"/>
</dbReference>
<dbReference type="AlphaFoldDB" id="A0A4S3PKE7"/>
<dbReference type="EMBL" id="SLUB01000059">
    <property type="protein sequence ID" value="THE09930.1"/>
    <property type="molecule type" value="Genomic_DNA"/>
</dbReference>
<accession>A0A4S3PKE7</accession>
<name>A0A4S3PKE7_9BACI</name>
<evidence type="ECO:0000313" key="4">
    <source>
        <dbReference type="Proteomes" id="UP000306477"/>
    </source>
</evidence>
<feature type="domain" description="Smf/DprA SLOG" evidence="2">
    <location>
        <begin position="82"/>
        <end position="287"/>
    </location>
</feature>
<evidence type="ECO:0000259" key="2">
    <source>
        <dbReference type="Pfam" id="PF02481"/>
    </source>
</evidence>
<gene>
    <name evidence="3" type="ORF">E1I69_20665</name>
</gene>
<evidence type="ECO:0000313" key="3">
    <source>
        <dbReference type="EMBL" id="THE09930.1"/>
    </source>
</evidence>
<proteinExistence type="inferred from homology"/>
<dbReference type="RefSeq" id="WP_136381444.1">
    <property type="nucleotide sequence ID" value="NZ_SLUB01000059.1"/>
</dbReference>
<dbReference type="InterPro" id="IPR003488">
    <property type="entry name" value="DprA"/>
</dbReference>
<dbReference type="PANTHER" id="PTHR43022">
    <property type="entry name" value="PROTEIN SMF"/>
    <property type="match status" value="1"/>
</dbReference>
<dbReference type="InterPro" id="IPR057666">
    <property type="entry name" value="DrpA_SLOG"/>
</dbReference>
<reference evidence="3 4" key="1">
    <citation type="journal article" date="2019" name="Indoor Air">
        <title>Impacts of indoor surface finishes on bacterial viability.</title>
        <authorList>
            <person name="Hu J."/>
            <person name="Maamar S.B."/>
            <person name="Glawe A.J."/>
            <person name="Gottel N."/>
            <person name="Gilbert J.A."/>
            <person name="Hartmann E.M."/>
        </authorList>
    </citation>
    <scope>NUCLEOTIDE SEQUENCE [LARGE SCALE GENOMIC DNA]</scope>
    <source>
        <strain evidence="3 4">AF060A6</strain>
    </source>
</reference>
<protein>
    <submittedName>
        <fullName evidence="3">DNA-processing protein DprA</fullName>
    </submittedName>
</protein>
<dbReference type="OrthoDB" id="9785707at2"/>
<evidence type="ECO:0000256" key="1">
    <source>
        <dbReference type="ARBA" id="ARBA00006525"/>
    </source>
</evidence>
<comment type="similarity">
    <text evidence="1">Belongs to the DprA/Smf family.</text>
</comment>